<name>A0A0E9T3P5_ANGAN</name>
<sequence>MKCVNWCKENVLIHYSHALLK</sequence>
<reference evidence="1" key="1">
    <citation type="submission" date="2014-11" db="EMBL/GenBank/DDBJ databases">
        <authorList>
            <person name="Amaro Gonzalez C."/>
        </authorList>
    </citation>
    <scope>NUCLEOTIDE SEQUENCE</scope>
</reference>
<evidence type="ECO:0000313" key="1">
    <source>
        <dbReference type="EMBL" id="JAH47238.1"/>
    </source>
</evidence>
<reference evidence="1" key="2">
    <citation type="journal article" date="2015" name="Fish Shellfish Immunol.">
        <title>Early steps in the European eel (Anguilla anguilla)-Vibrio vulnificus interaction in the gills: Role of the RtxA13 toxin.</title>
        <authorList>
            <person name="Callol A."/>
            <person name="Pajuelo D."/>
            <person name="Ebbesson L."/>
            <person name="Teles M."/>
            <person name="MacKenzie S."/>
            <person name="Amaro C."/>
        </authorList>
    </citation>
    <scope>NUCLEOTIDE SEQUENCE</scope>
</reference>
<dbReference type="AlphaFoldDB" id="A0A0E9T3P5"/>
<organism evidence="1">
    <name type="scientific">Anguilla anguilla</name>
    <name type="common">European freshwater eel</name>
    <name type="synonym">Muraena anguilla</name>
    <dbReference type="NCBI Taxonomy" id="7936"/>
    <lineage>
        <taxon>Eukaryota</taxon>
        <taxon>Metazoa</taxon>
        <taxon>Chordata</taxon>
        <taxon>Craniata</taxon>
        <taxon>Vertebrata</taxon>
        <taxon>Euteleostomi</taxon>
        <taxon>Actinopterygii</taxon>
        <taxon>Neopterygii</taxon>
        <taxon>Teleostei</taxon>
        <taxon>Anguilliformes</taxon>
        <taxon>Anguillidae</taxon>
        <taxon>Anguilla</taxon>
    </lineage>
</organism>
<dbReference type="EMBL" id="GBXM01061339">
    <property type="protein sequence ID" value="JAH47238.1"/>
    <property type="molecule type" value="Transcribed_RNA"/>
</dbReference>
<proteinExistence type="predicted"/>
<accession>A0A0E9T3P5</accession>
<protein>
    <submittedName>
        <fullName evidence="1">Uncharacterized protein</fullName>
    </submittedName>
</protein>